<dbReference type="SUPFAM" id="SSF52540">
    <property type="entry name" value="P-loop containing nucleoside triphosphate hydrolases"/>
    <property type="match status" value="1"/>
</dbReference>
<dbReference type="AlphaFoldDB" id="A0A1Y6F8A8"/>
<evidence type="ECO:0008006" key="3">
    <source>
        <dbReference type="Google" id="ProtNLM"/>
    </source>
</evidence>
<protein>
    <recommendedName>
        <fullName evidence="3">KAP family P-loop domain-containing protein</fullName>
    </recommendedName>
</protein>
<evidence type="ECO:0000313" key="2">
    <source>
        <dbReference type="Proteomes" id="UP000194474"/>
    </source>
</evidence>
<dbReference type="InterPro" id="IPR027417">
    <property type="entry name" value="P-loop_NTPase"/>
</dbReference>
<reference evidence="2" key="1">
    <citation type="submission" date="2017-04" db="EMBL/GenBank/DDBJ databases">
        <authorList>
            <person name="Varghese N."/>
            <person name="Submissions S."/>
        </authorList>
    </citation>
    <scope>NUCLEOTIDE SEQUENCE [LARGE SCALE GENOMIC DNA]</scope>
</reference>
<keyword evidence="2" id="KW-1185">Reference proteome</keyword>
<organism evidence="1 2">
    <name type="scientific">Devosia lucknowensis</name>
    <dbReference type="NCBI Taxonomy" id="1096929"/>
    <lineage>
        <taxon>Bacteria</taxon>
        <taxon>Pseudomonadati</taxon>
        <taxon>Pseudomonadota</taxon>
        <taxon>Alphaproteobacteria</taxon>
        <taxon>Hyphomicrobiales</taxon>
        <taxon>Devosiaceae</taxon>
        <taxon>Devosia</taxon>
    </lineage>
</organism>
<name>A0A1Y6F8A8_9HYPH</name>
<dbReference type="EMBL" id="FXWK01000001">
    <property type="protein sequence ID" value="SMQ68593.1"/>
    <property type="molecule type" value="Genomic_DNA"/>
</dbReference>
<evidence type="ECO:0000313" key="1">
    <source>
        <dbReference type="EMBL" id="SMQ68593.1"/>
    </source>
</evidence>
<proteinExistence type="predicted"/>
<dbReference type="OrthoDB" id="88903at2"/>
<gene>
    <name evidence="1" type="ORF">SAMN06295905_1596</name>
</gene>
<dbReference type="RefSeq" id="WP_086469901.1">
    <property type="nucleotide sequence ID" value="NZ_FXWK01000001.1"/>
</dbReference>
<sequence>MSIEHVKTEIDGFIKGTSPAVLCLRGPWGVGKTYTWRGLVDEHAAKRTNGLKRYALVSLFGVNSLDALKAAIFESSVPLEGAAPQPDETTVADLFNKAEKHGRPLIKFMEGLPVLRTLVPSGITSMLSFLSVRNMIICFDDLERRGKGLDLADVLGLASLLKEQRGCRVVLLLNEDKLDAEKPVFDRYLEKVVDVSLKFSPTVDEAVAIASSGETAIEASTADICRLLGLQNIRIMHKIDVNLRKLRQLLSRYDPEVFERMKLSMALFSWSHLDPDAAPSMTFVRAYNRYIPNEKMTTEELGWVAVLEALRFSHADEADLDLMRAAVDGFFDVEALHRHADGYAAAIEAERQDGSFEKAWDLYHDSFDEDEDDVLSAIEASFRRSFKRISPTNLNGTIKLFKELGRPEKAKELLDLYVQGRDDEASFWNLDEYMFEENVSEPEVREAFAEKLYAIPDERDFRSALEGLRNGFNEEDLVMLAAVPVDEYYKMFKEAKGPQLRRLLAGAFTFAKVVNPSPPMTAIMGRAKEALKKIGSESPINARRVAKYGIAVPKKNPAEGSGSIS</sequence>
<accession>A0A1Y6F8A8</accession>
<dbReference type="Proteomes" id="UP000194474">
    <property type="component" value="Unassembled WGS sequence"/>
</dbReference>